<dbReference type="EMBL" id="MJFZ01000880">
    <property type="protein sequence ID" value="RAW24466.1"/>
    <property type="molecule type" value="Genomic_DNA"/>
</dbReference>
<evidence type="ECO:0000313" key="3">
    <source>
        <dbReference type="Proteomes" id="UP000251314"/>
    </source>
</evidence>
<protein>
    <submittedName>
        <fullName evidence="2">Uncharacterized protein</fullName>
    </submittedName>
</protein>
<feature type="region of interest" description="Disordered" evidence="1">
    <location>
        <begin position="1"/>
        <end position="20"/>
    </location>
</feature>
<dbReference type="VEuPathDB" id="FungiDB:PC110_g19108"/>
<comment type="caution">
    <text evidence="2">The sequence shown here is derived from an EMBL/GenBank/DDBJ whole genome shotgun (WGS) entry which is preliminary data.</text>
</comment>
<organism evidence="2 3">
    <name type="scientific">Phytophthora cactorum</name>
    <dbReference type="NCBI Taxonomy" id="29920"/>
    <lineage>
        <taxon>Eukaryota</taxon>
        <taxon>Sar</taxon>
        <taxon>Stramenopiles</taxon>
        <taxon>Oomycota</taxon>
        <taxon>Peronosporomycetes</taxon>
        <taxon>Peronosporales</taxon>
        <taxon>Peronosporaceae</taxon>
        <taxon>Phytophthora</taxon>
    </lineage>
</organism>
<dbReference type="Proteomes" id="UP000251314">
    <property type="component" value="Unassembled WGS sequence"/>
</dbReference>
<dbReference type="OrthoDB" id="143219at2759"/>
<keyword evidence="3" id="KW-1185">Reference proteome</keyword>
<accession>A0A329RLA9</accession>
<name>A0A329RLA9_9STRA</name>
<reference evidence="2 3" key="1">
    <citation type="submission" date="2018-01" db="EMBL/GenBank/DDBJ databases">
        <title>Draft genome of the strawberry crown rot pathogen Phytophthora cactorum.</title>
        <authorList>
            <person name="Armitage A.D."/>
            <person name="Lysoe E."/>
            <person name="Nellist C.F."/>
            <person name="Harrison R.J."/>
            <person name="Brurberg M.B."/>
        </authorList>
    </citation>
    <scope>NUCLEOTIDE SEQUENCE [LARGE SCALE GENOMIC DNA]</scope>
    <source>
        <strain evidence="2 3">10300</strain>
    </source>
</reference>
<dbReference type="AlphaFoldDB" id="A0A329RLA9"/>
<gene>
    <name evidence="2" type="ORF">PC110_g19108</name>
</gene>
<evidence type="ECO:0000256" key="1">
    <source>
        <dbReference type="SAM" id="MobiDB-lite"/>
    </source>
</evidence>
<evidence type="ECO:0000313" key="2">
    <source>
        <dbReference type="EMBL" id="RAW24466.1"/>
    </source>
</evidence>
<sequence length="68" mass="7271">MDEEFNSSSGRITTTSAKSLTFKASPNSAMDISSSSNRAFTAGIESRLMSPSTPPVTPLTYVYDCSLQ</sequence>
<proteinExistence type="predicted"/>